<evidence type="ECO:0000259" key="5">
    <source>
        <dbReference type="PROSITE" id="PS50808"/>
    </source>
</evidence>
<proteinExistence type="predicted"/>
<reference evidence="6 7" key="1">
    <citation type="submission" date="2015-08" db="EMBL/GenBank/DDBJ databases">
        <title>Ancestral chromatin configuration constrains chromatin evolution on differentiating sex chromosomes in Drosophila.</title>
        <authorList>
            <person name="Zhou Q."/>
            <person name="Bachtrog D."/>
        </authorList>
    </citation>
    <scope>NUCLEOTIDE SEQUENCE [LARGE SCALE GENOMIC DNA]</scope>
    <source>
        <tissue evidence="6">Whole larvae</tissue>
    </source>
</reference>
<dbReference type="SMR" id="A0A0M5J2N7"/>
<dbReference type="AlphaFoldDB" id="A0A0M5J2N7"/>
<accession>A0A0M5J2N7</accession>
<dbReference type="OMA" id="SQIIMKV"/>
<dbReference type="SUPFAM" id="SSF57667">
    <property type="entry name" value="beta-beta-alpha zinc fingers"/>
    <property type="match status" value="1"/>
</dbReference>
<feature type="domain" description="BED-type" evidence="5">
    <location>
        <begin position="3"/>
        <end position="53"/>
    </location>
</feature>
<keyword evidence="2 4" id="KW-0863">Zinc-finger</keyword>
<evidence type="ECO:0000256" key="4">
    <source>
        <dbReference type="PROSITE-ProRule" id="PRU00027"/>
    </source>
</evidence>
<keyword evidence="3" id="KW-0862">Zinc</keyword>
<evidence type="ECO:0000256" key="1">
    <source>
        <dbReference type="ARBA" id="ARBA00022723"/>
    </source>
</evidence>
<dbReference type="STRING" id="30019.A0A0M5J2N7"/>
<dbReference type="OrthoDB" id="8065520at2759"/>
<dbReference type="InterPro" id="IPR036236">
    <property type="entry name" value="Znf_C2H2_sf"/>
</dbReference>
<evidence type="ECO:0000313" key="7">
    <source>
        <dbReference type="Proteomes" id="UP000494163"/>
    </source>
</evidence>
<evidence type="ECO:0000313" key="6">
    <source>
        <dbReference type="EMBL" id="ALC47698.1"/>
    </source>
</evidence>
<keyword evidence="7" id="KW-1185">Reference proteome</keyword>
<sequence length="322" mass="36704">MKKKTSEIWCFFRAIDDTFALCNICKAKLSYKTTTTNLSKHMNRMHPNANGTASVPSRKYKYLPQLNERHRGKPRNSIQESIMVTFIRKHPILLQNLSWETRGSHESLWDQLASELNDSGPPLKDVATWKKALKDWKRFIIKKVAKNELHNIPLATGLSSAEETIASLCRLNDDVNQMIINASEDELQDTSNTAFDMDDVEDIVPEDIDHNAALQDTAGYTYEPDDCKEQADIDPLYVQSAKRSAQLESRSIHKELQAMSKKITTISEATDGTKNALSEFCALYKKKLTEDARHHAAMEQLLAEKNALKKQLLELEQRKLLK</sequence>
<dbReference type="EMBL" id="CP012526">
    <property type="protein sequence ID" value="ALC47698.1"/>
    <property type="molecule type" value="Genomic_DNA"/>
</dbReference>
<dbReference type="Pfam" id="PF02892">
    <property type="entry name" value="zf-BED"/>
    <property type="match status" value="1"/>
</dbReference>
<evidence type="ECO:0000256" key="2">
    <source>
        <dbReference type="ARBA" id="ARBA00022771"/>
    </source>
</evidence>
<dbReference type="Proteomes" id="UP000494163">
    <property type="component" value="Chromosome 3R"/>
</dbReference>
<organism evidence="6 7">
    <name type="scientific">Drosophila busckii</name>
    <name type="common">Fruit fly</name>
    <dbReference type="NCBI Taxonomy" id="30019"/>
    <lineage>
        <taxon>Eukaryota</taxon>
        <taxon>Metazoa</taxon>
        <taxon>Ecdysozoa</taxon>
        <taxon>Arthropoda</taxon>
        <taxon>Hexapoda</taxon>
        <taxon>Insecta</taxon>
        <taxon>Pterygota</taxon>
        <taxon>Neoptera</taxon>
        <taxon>Endopterygota</taxon>
        <taxon>Diptera</taxon>
        <taxon>Brachycera</taxon>
        <taxon>Muscomorpha</taxon>
        <taxon>Ephydroidea</taxon>
        <taxon>Drosophilidae</taxon>
        <taxon>Drosophila</taxon>
    </lineage>
</organism>
<dbReference type="GO" id="GO:0008270">
    <property type="term" value="F:zinc ion binding"/>
    <property type="evidence" value="ECO:0007669"/>
    <property type="project" value="UniProtKB-KW"/>
</dbReference>
<dbReference type="SMART" id="SM00614">
    <property type="entry name" value="ZnF_BED"/>
    <property type="match status" value="1"/>
</dbReference>
<gene>
    <name evidence="6" type="ORF">Dbus_chr3Rg2448</name>
</gene>
<dbReference type="InterPro" id="IPR003656">
    <property type="entry name" value="Znf_BED"/>
</dbReference>
<dbReference type="PROSITE" id="PS50808">
    <property type="entry name" value="ZF_BED"/>
    <property type="match status" value="1"/>
</dbReference>
<dbReference type="GO" id="GO:0003677">
    <property type="term" value="F:DNA binding"/>
    <property type="evidence" value="ECO:0007669"/>
    <property type="project" value="InterPro"/>
</dbReference>
<name>A0A0M5J2N7_DROBS</name>
<keyword evidence="1" id="KW-0479">Metal-binding</keyword>
<protein>
    <submittedName>
        <fullName evidence="6">CG3995</fullName>
    </submittedName>
</protein>
<evidence type="ECO:0000256" key="3">
    <source>
        <dbReference type="ARBA" id="ARBA00022833"/>
    </source>
</evidence>